<evidence type="ECO:0000256" key="4">
    <source>
        <dbReference type="PROSITE-ProRule" id="PRU00473"/>
    </source>
</evidence>
<keyword evidence="2 4" id="KW-0472">Membrane</keyword>
<keyword evidence="5" id="KW-0812">Transmembrane</keyword>
<dbReference type="PRINTS" id="PR01023">
    <property type="entry name" value="NAFLGMOTY"/>
</dbReference>
<dbReference type="STRING" id="52441.SAMN05216302_10875"/>
<dbReference type="GO" id="GO:0009279">
    <property type="term" value="C:cell outer membrane"/>
    <property type="evidence" value="ECO:0007669"/>
    <property type="project" value="UniProtKB-SubCell"/>
</dbReference>
<dbReference type="PANTHER" id="PTHR30329">
    <property type="entry name" value="STATOR ELEMENT OF FLAGELLAR MOTOR COMPLEX"/>
    <property type="match status" value="1"/>
</dbReference>
<dbReference type="SUPFAM" id="SSF103088">
    <property type="entry name" value="OmpA-like"/>
    <property type="match status" value="1"/>
</dbReference>
<reference evidence="8" key="1">
    <citation type="submission" date="2016-10" db="EMBL/GenBank/DDBJ databases">
        <authorList>
            <person name="Varghese N."/>
            <person name="Submissions S."/>
        </authorList>
    </citation>
    <scope>NUCLEOTIDE SEQUENCE [LARGE SCALE GENOMIC DNA]</scope>
    <source>
        <strain evidence="8">Nm69</strain>
    </source>
</reference>
<feature type="transmembrane region" description="Helical" evidence="5">
    <location>
        <begin position="6"/>
        <end position="23"/>
    </location>
</feature>
<organism evidence="7 8">
    <name type="scientific">Nitrosomonas aestuarii</name>
    <dbReference type="NCBI Taxonomy" id="52441"/>
    <lineage>
        <taxon>Bacteria</taxon>
        <taxon>Pseudomonadati</taxon>
        <taxon>Pseudomonadota</taxon>
        <taxon>Betaproteobacteria</taxon>
        <taxon>Nitrosomonadales</taxon>
        <taxon>Nitrosomonadaceae</taxon>
        <taxon>Nitrosomonas</taxon>
    </lineage>
</organism>
<dbReference type="InterPro" id="IPR006664">
    <property type="entry name" value="OMP_bac"/>
</dbReference>
<comment type="subcellular location">
    <subcellularLocation>
        <location evidence="1">Cell outer membrane</location>
    </subcellularLocation>
</comment>
<dbReference type="InterPro" id="IPR036737">
    <property type="entry name" value="OmpA-like_sf"/>
</dbReference>
<sequence>MFLKKFIPVLLMVIMVAGCANMTQSQRSTAQGTAAGTGIGAAAGAVIGAIAGDPALGAGIGAGVGAIGGYIWSSRMEKQKQQMEQVTTGTGIEVTQTQNNQLKMDVPGDFSFDTGRADIKPEMRPVLNSLVAGLMSNSNAQVNIIGHTDNTGTDTINNPLSVNRAASTRNYIVSQGIAMNRIHIDGRGSYEPVASNDNVAGRAKNRRVEIYMFEPQQAQQQQLPQQQIQQHQMQQQPQNLIKEQPGIQQQIQYQPMPAY</sequence>
<dbReference type="PROSITE" id="PS51123">
    <property type="entry name" value="OMPA_2"/>
    <property type="match status" value="1"/>
</dbReference>
<dbReference type="InterPro" id="IPR050330">
    <property type="entry name" value="Bact_OuterMem_StrucFunc"/>
</dbReference>
<accession>A0A1I4HJ83</accession>
<proteinExistence type="predicted"/>
<evidence type="ECO:0000259" key="6">
    <source>
        <dbReference type="PROSITE" id="PS51123"/>
    </source>
</evidence>
<dbReference type="PROSITE" id="PS51257">
    <property type="entry name" value="PROKAR_LIPOPROTEIN"/>
    <property type="match status" value="1"/>
</dbReference>
<dbReference type="CDD" id="cd07185">
    <property type="entry name" value="OmpA_C-like"/>
    <property type="match status" value="1"/>
</dbReference>
<dbReference type="EMBL" id="FOSP01000087">
    <property type="protein sequence ID" value="SFL42174.1"/>
    <property type="molecule type" value="Genomic_DNA"/>
</dbReference>
<dbReference type="PANTHER" id="PTHR30329:SF21">
    <property type="entry name" value="LIPOPROTEIN YIAD-RELATED"/>
    <property type="match status" value="1"/>
</dbReference>
<evidence type="ECO:0000313" key="8">
    <source>
        <dbReference type="Proteomes" id="UP000199533"/>
    </source>
</evidence>
<dbReference type="RefSeq" id="WP_090703839.1">
    <property type="nucleotide sequence ID" value="NZ_FOSP01000087.1"/>
</dbReference>
<gene>
    <name evidence="7" type="ORF">SAMN05216302_10875</name>
</gene>
<keyword evidence="8" id="KW-1185">Reference proteome</keyword>
<dbReference type="PRINTS" id="PR01021">
    <property type="entry name" value="OMPADOMAIN"/>
</dbReference>
<dbReference type="Gene3D" id="3.30.1330.60">
    <property type="entry name" value="OmpA-like domain"/>
    <property type="match status" value="1"/>
</dbReference>
<evidence type="ECO:0000256" key="2">
    <source>
        <dbReference type="ARBA" id="ARBA00023136"/>
    </source>
</evidence>
<dbReference type="InterPro" id="IPR039567">
    <property type="entry name" value="Gly-zipper"/>
</dbReference>
<evidence type="ECO:0000256" key="5">
    <source>
        <dbReference type="SAM" id="Phobius"/>
    </source>
</evidence>
<dbReference type="Pfam" id="PF00691">
    <property type="entry name" value="OmpA"/>
    <property type="match status" value="1"/>
</dbReference>
<dbReference type="Pfam" id="PF13488">
    <property type="entry name" value="Gly-zipper_Omp"/>
    <property type="match status" value="1"/>
</dbReference>
<dbReference type="InterPro" id="IPR006665">
    <property type="entry name" value="OmpA-like"/>
</dbReference>
<keyword evidence="3" id="KW-0998">Cell outer membrane</keyword>
<evidence type="ECO:0000256" key="3">
    <source>
        <dbReference type="ARBA" id="ARBA00023237"/>
    </source>
</evidence>
<keyword evidence="5" id="KW-1133">Transmembrane helix</keyword>
<name>A0A1I4HJ83_9PROT</name>
<dbReference type="AlphaFoldDB" id="A0A1I4HJ83"/>
<protein>
    <submittedName>
        <fullName evidence="7">Outer membrane protein OmpA</fullName>
    </submittedName>
</protein>
<dbReference type="OrthoDB" id="9782229at2"/>
<evidence type="ECO:0000256" key="1">
    <source>
        <dbReference type="ARBA" id="ARBA00004442"/>
    </source>
</evidence>
<dbReference type="Proteomes" id="UP000199533">
    <property type="component" value="Unassembled WGS sequence"/>
</dbReference>
<feature type="transmembrane region" description="Helical" evidence="5">
    <location>
        <begin position="30"/>
        <end position="50"/>
    </location>
</feature>
<evidence type="ECO:0000313" key="7">
    <source>
        <dbReference type="EMBL" id="SFL42174.1"/>
    </source>
</evidence>
<feature type="domain" description="OmpA-like" evidence="6">
    <location>
        <begin position="99"/>
        <end position="216"/>
    </location>
</feature>
<feature type="transmembrane region" description="Helical" evidence="5">
    <location>
        <begin position="56"/>
        <end position="73"/>
    </location>
</feature>